<evidence type="ECO:0000313" key="2">
    <source>
        <dbReference type="EMBL" id="MEI5995055.1"/>
    </source>
</evidence>
<feature type="transmembrane region" description="Helical" evidence="1">
    <location>
        <begin position="69"/>
        <end position="88"/>
    </location>
</feature>
<dbReference type="RefSeq" id="WP_086329476.1">
    <property type="nucleotide sequence ID" value="NZ_NGLE02000001.1"/>
</dbReference>
<keyword evidence="1" id="KW-0812">Transmembrane</keyword>
<reference evidence="2 4" key="2">
    <citation type="submission" date="2018-07" db="EMBL/GenBank/DDBJ databases">
        <title>The Genome Sequence of Enterococcus sp. DIV0659b.</title>
        <authorList>
            <consortium name="The Broad Institute Genomics Platform"/>
            <consortium name="The Broad Institute Genomic Center for Infectious Diseases"/>
            <person name="Earl A."/>
            <person name="Manson A."/>
            <person name="Schwartman J."/>
            <person name="Gilmore M."/>
            <person name="Abouelleil A."/>
            <person name="Cao P."/>
            <person name="Chapman S."/>
            <person name="Cusick C."/>
            <person name="Shea T."/>
            <person name="Young S."/>
            <person name="Neafsey D."/>
            <person name="Nusbaum C."/>
            <person name="Birren B."/>
        </authorList>
    </citation>
    <scope>NUCLEOTIDE SEQUENCE [LARGE SCALE GENOMIC DNA]</scope>
    <source>
        <strain evidence="2 4">4G2_DIV0659</strain>
    </source>
</reference>
<evidence type="ECO:0000256" key="1">
    <source>
        <dbReference type="SAM" id="Phobius"/>
    </source>
</evidence>
<name>A0A242CI71_9ENTE</name>
<dbReference type="Proteomes" id="UP000195139">
    <property type="component" value="Unassembled WGS sequence"/>
</dbReference>
<evidence type="ECO:0000313" key="4">
    <source>
        <dbReference type="Proteomes" id="UP000195139"/>
    </source>
</evidence>
<feature type="transmembrane region" description="Helical" evidence="1">
    <location>
        <begin position="42"/>
        <end position="63"/>
    </location>
</feature>
<protein>
    <recommendedName>
        <fullName evidence="5">DUF3784 domain-containing protein</fullName>
    </recommendedName>
</protein>
<reference evidence="3" key="1">
    <citation type="submission" date="2017-05" db="EMBL/GenBank/DDBJ databases">
        <title>The Genome Sequence of Enterococcus sp. 4G2_DIV0659.</title>
        <authorList>
            <consortium name="The Broad Institute Genomics Platform"/>
            <consortium name="The Broad Institute Genomic Center for Infectious Diseases"/>
            <person name="Earl A."/>
            <person name="Manson A."/>
            <person name="Schwartman J."/>
            <person name="Gilmore M."/>
            <person name="Abouelleil A."/>
            <person name="Cao P."/>
            <person name="Chapman S."/>
            <person name="Cusick C."/>
            <person name="Shea T."/>
            <person name="Young S."/>
            <person name="Neafsey D."/>
            <person name="Nusbaum C."/>
            <person name="Birren B."/>
        </authorList>
    </citation>
    <scope>NUCLEOTIDE SEQUENCE [LARGE SCALE GENOMIC DNA]</scope>
    <source>
        <strain evidence="3">4G2_DIV0659</strain>
    </source>
</reference>
<dbReference type="EMBL" id="NGLE02000001">
    <property type="protein sequence ID" value="MEI5995055.1"/>
    <property type="molecule type" value="Genomic_DNA"/>
</dbReference>
<dbReference type="EMBL" id="NGLE01000001">
    <property type="protein sequence ID" value="OTO09859.1"/>
    <property type="molecule type" value="Genomic_DNA"/>
</dbReference>
<evidence type="ECO:0008006" key="5">
    <source>
        <dbReference type="Google" id="ProtNLM"/>
    </source>
</evidence>
<proteinExistence type="predicted"/>
<evidence type="ECO:0000313" key="3">
    <source>
        <dbReference type="EMBL" id="OTO09859.1"/>
    </source>
</evidence>
<feature type="transmembrane region" description="Helical" evidence="1">
    <location>
        <begin position="6"/>
        <end position="21"/>
    </location>
</feature>
<sequence length="92" mass="10527">MIQVLIFLSVILLLVIGLFLIKKRTIFLPLMHSGDPDNNQQFLQQFGVFYLILATIGLLVGIVNLKFFSLFYIFSLLVISTIFSILFAKKML</sequence>
<keyword evidence="1" id="KW-0472">Membrane</keyword>
<accession>A0A242CI71</accession>
<keyword evidence="1" id="KW-1133">Transmembrane helix</keyword>
<dbReference type="AlphaFoldDB" id="A0A242CI71"/>
<organism evidence="3">
    <name type="scientific">Candidatus Enterococcus mansonii</name>
    <dbReference type="NCBI Taxonomy" id="1834181"/>
    <lineage>
        <taxon>Bacteria</taxon>
        <taxon>Bacillati</taxon>
        <taxon>Bacillota</taxon>
        <taxon>Bacilli</taxon>
        <taxon>Lactobacillales</taxon>
        <taxon>Enterococcaceae</taxon>
        <taxon>Enterococcus</taxon>
    </lineage>
</organism>
<gene>
    <name evidence="3" type="ORF">A5880_000542</name>
    <name evidence="2" type="ORF">A5880_002645</name>
</gene>
<dbReference type="STRING" id="1834181.A5880_000542"/>
<dbReference type="OrthoDB" id="2193792at2"/>
<keyword evidence="4" id="KW-1185">Reference proteome</keyword>
<comment type="caution">
    <text evidence="3">The sequence shown here is derived from an EMBL/GenBank/DDBJ whole genome shotgun (WGS) entry which is preliminary data.</text>
</comment>